<accession>A0A9E9LVJ3</accession>
<organism evidence="1 2">
    <name type="scientific">Oxalobacter vibrioformis</name>
    <dbReference type="NCBI Taxonomy" id="933080"/>
    <lineage>
        <taxon>Bacteria</taxon>
        <taxon>Pseudomonadati</taxon>
        <taxon>Pseudomonadota</taxon>
        <taxon>Betaproteobacteria</taxon>
        <taxon>Burkholderiales</taxon>
        <taxon>Oxalobacteraceae</taxon>
        <taxon>Oxalobacter</taxon>
    </lineage>
</organism>
<dbReference type="RefSeq" id="WP_269308955.1">
    <property type="nucleotide sequence ID" value="NZ_CP098242.1"/>
</dbReference>
<gene>
    <name evidence="1" type="ORF">NB640_12125</name>
</gene>
<sequence>MRDEKTLADCGPYGGDSGWKCLEVALPSLPDKNGRLRYTHTLYAYVKEAYIERRYIQIKLDSKTFKPGLSSPLPRGTIIYEAPGDRRAGMSLPYFRGTAIE</sequence>
<dbReference type="KEGG" id="ovb:NB640_12125"/>
<name>A0A9E9LVJ3_9BURK</name>
<proteinExistence type="predicted"/>
<evidence type="ECO:0000313" key="1">
    <source>
        <dbReference type="EMBL" id="WAW09951.1"/>
    </source>
</evidence>
<dbReference type="AlphaFoldDB" id="A0A9E9LVJ3"/>
<dbReference type="Proteomes" id="UP001156215">
    <property type="component" value="Chromosome"/>
</dbReference>
<keyword evidence="2" id="KW-1185">Reference proteome</keyword>
<reference evidence="1" key="1">
    <citation type="journal article" date="2022" name="Front. Microbiol.">
        <title>New perspectives on an old grouping: The genomic and phenotypic variability of Oxalobacter formigenes and the implications for calcium oxalate stone prevention.</title>
        <authorList>
            <person name="Chmiel J.A."/>
            <person name="Carr C."/>
            <person name="Stuivenberg G.A."/>
            <person name="Venema R."/>
            <person name="Chanyi R.M."/>
            <person name="Al K.F."/>
            <person name="Giguere D."/>
            <person name="Say H."/>
            <person name="Akouris P.P."/>
            <person name="Dominguez Romero S.A."/>
            <person name="Kwong A."/>
            <person name="Tai V."/>
            <person name="Koval S.F."/>
            <person name="Razvi H."/>
            <person name="Bjazevic J."/>
            <person name="Burton J.P."/>
        </authorList>
    </citation>
    <scope>NUCLEOTIDE SEQUENCE</scope>
    <source>
        <strain evidence="1">WoOx3</strain>
    </source>
</reference>
<protein>
    <submittedName>
        <fullName evidence="1">Uncharacterized protein</fullName>
    </submittedName>
</protein>
<evidence type="ECO:0000313" key="2">
    <source>
        <dbReference type="Proteomes" id="UP001156215"/>
    </source>
</evidence>
<dbReference type="EMBL" id="CP098242">
    <property type="protein sequence ID" value="WAW09951.1"/>
    <property type="molecule type" value="Genomic_DNA"/>
</dbReference>